<dbReference type="SMART" id="SM00736">
    <property type="entry name" value="CADG"/>
    <property type="match status" value="2"/>
</dbReference>
<dbReference type="GO" id="GO:0007411">
    <property type="term" value="P:axon guidance"/>
    <property type="evidence" value="ECO:0007669"/>
    <property type="project" value="TreeGrafter"/>
</dbReference>
<feature type="region of interest" description="Disordered" evidence="25">
    <location>
        <begin position="801"/>
        <end position="902"/>
    </location>
</feature>
<keyword evidence="13" id="KW-0770">Synapse</keyword>
<dbReference type="GO" id="GO:0043236">
    <property type="term" value="F:laminin binding"/>
    <property type="evidence" value="ECO:0007669"/>
    <property type="project" value="TreeGrafter"/>
</dbReference>
<feature type="compositionally biased region" description="Low complexity" evidence="25">
    <location>
        <begin position="369"/>
        <end position="381"/>
    </location>
</feature>
<keyword evidence="16" id="KW-0206">Cytoskeleton</keyword>
<sequence>MAPSSRISLRDVSSHCRCFLWVSAVLCLTRTAGVVVADQMSSGYGRAELWKPVSLGAGLSDVTATVGRVFKFSVPEDAFKGDNLRYEIAEAGSDSLPSWLSYNYDTHTLRGIPSEADLDQYYMQVTAIGRSFNSSATARVTDVFSISVLPERRAPSTAAVPLKDAAAMSKSSCGDNEAMIEATVILDANWDKLGVEERLKVVSKMSQHSRLGMDVFRLLPAGSKTLLDGSLMVAGPGNVKREKHPGIALSWRIGCSKTNSVDKFPVVTVLETASKDGSMASELKHDIIGWRVTNDRPDRLKRVRRQADLIGTPVPTPMPTVTTPKPTTLRDTTVVLPTTTMTVSRTFSIVEPTPSVVPTMVQPSVTVRPTITASPSKTASPTPTPSSSPTQPKPTMSPVPTAAPTSTSVIKTRTSMPEPTPTPTPSTATTPVVKTSTPVLVPTPTPSVTKPTTPKPPTRKPPTPQPPTPQPPIIPTTKPPTTTVTTPKPSITTAPHVNTPPEIRRRLKRVDAMEGKLLNFQIPRNTFRDAEDGDTRNLNLVVLTLDHAELGQDFWLKFNKKTQTLIGLPLKEQAQKNRYTLVLVAQDSEGLEVQSAFEVVVTAMSSLEEENPPPVKMGMTLDIDYDTFINDPALQLLILNKIAKAFGDSNADAITITEIKRGSVIISWVNNTLPTDTCNQELILELQSKIMTEDGKPTQALIDAFLPEYNITEVESLPLGACASTTPAPPTTTTSDPGAGGQEPPQDMWISTVLPAVVIALILLIAGIVIFFLYRKSRKGKLSDEDQNTFINKGIPIIFADEIEDGEKPPSSSSPLIMKTEKPPLSPPEYTETQQPLITNHEQPGGGDEEDKHSLPMVDMSGTPSYQPPPPLSPSPPENRNNTPSRDISSYRKPPAYVHIQP</sequence>
<dbReference type="CDD" id="cd11303">
    <property type="entry name" value="Dystroglycan_repeat"/>
    <property type="match status" value="1"/>
</dbReference>
<dbReference type="SUPFAM" id="SSF49313">
    <property type="entry name" value="Cadherin-like"/>
    <property type="match status" value="2"/>
</dbReference>
<keyword evidence="12 26" id="KW-1133">Transmembrane helix</keyword>
<feature type="compositionally biased region" description="Low complexity" evidence="25">
    <location>
        <begin position="425"/>
        <end position="452"/>
    </location>
</feature>
<keyword evidence="30" id="KW-1185">Reference proteome</keyword>
<evidence type="ECO:0000256" key="26">
    <source>
        <dbReference type="SAM" id="Phobius"/>
    </source>
</evidence>
<dbReference type="SUPFAM" id="SSF111006">
    <property type="entry name" value="Dystroglycan, domain 2"/>
    <property type="match status" value="1"/>
</dbReference>
<evidence type="ECO:0000256" key="17">
    <source>
        <dbReference type="ARBA" id="ARBA00023242"/>
    </source>
</evidence>
<evidence type="ECO:0000256" key="9">
    <source>
        <dbReference type="ARBA" id="ARBA00022553"/>
    </source>
</evidence>
<dbReference type="GO" id="GO:0002009">
    <property type="term" value="P:morphogenesis of an epithelium"/>
    <property type="evidence" value="ECO:0007669"/>
    <property type="project" value="TreeGrafter"/>
</dbReference>
<feature type="region of interest" description="Disordered" evidence="25">
    <location>
        <begin position="367"/>
        <end position="498"/>
    </location>
</feature>
<evidence type="ECO:0000256" key="27">
    <source>
        <dbReference type="SAM" id="SignalP"/>
    </source>
</evidence>
<dbReference type="InterPro" id="IPR041631">
    <property type="entry name" value="Alpha_DG1_N2"/>
</dbReference>
<evidence type="ECO:0000313" key="29">
    <source>
        <dbReference type="EnsemblMetazoa" id="XP_038054436.1"/>
    </source>
</evidence>
<reference evidence="29" key="1">
    <citation type="submission" date="2022-11" db="UniProtKB">
        <authorList>
            <consortium name="EnsemblMetazoa"/>
        </authorList>
    </citation>
    <scope>IDENTIFICATION</scope>
</reference>
<feature type="domain" description="Peptidase S72" evidence="28">
    <location>
        <begin position="612"/>
        <end position="721"/>
    </location>
</feature>
<comment type="subcellular location">
    <subcellularLocation>
        <location evidence="1">Cell membrane</location>
        <location evidence="1">Sarcolemma</location>
    </subcellularLocation>
    <subcellularLocation>
        <location evidence="4">Cell membrane</location>
        <topology evidence="4">Single-pass type I membrane protein</topology>
    </subcellularLocation>
    <subcellularLocation>
        <location evidence="3">Cytoplasm</location>
        <location evidence="3">Cytoskeleton</location>
    </subcellularLocation>
    <subcellularLocation>
        <location evidence="5">Nucleus</location>
        <location evidence="5">Nucleoplasm</location>
    </subcellularLocation>
    <subcellularLocation>
        <location evidence="24">Postsynaptic cell membrane</location>
    </subcellularLocation>
    <subcellularLocation>
        <location evidence="2">Secreted</location>
        <location evidence="2">Extracellular space</location>
    </subcellularLocation>
</comment>
<keyword evidence="18" id="KW-0628">Postsynaptic cell membrane</keyword>
<dbReference type="GO" id="GO:0005654">
    <property type="term" value="C:nucleoplasm"/>
    <property type="evidence" value="ECO:0007669"/>
    <property type="project" value="UniProtKB-SubCell"/>
</dbReference>
<dbReference type="OMA" id="QHEGNHE"/>
<keyword evidence="17" id="KW-0539">Nucleus</keyword>
<dbReference type="RefSeq" id="XP_038054436.1">
    <property type="nucleotide sequence ID" value="XM_038198508.1"/>
</dbReference>
<name>A0A913ZTP0_PATMI</name>
<dbReference type="GO" id="GO:0042383">
    <property type="term" value="C:sarcolemma"/>
    <property type="evidence" value="ECO:0007669"/>
    <property type="project" value="UniProtKB-SubCell"/>
</dbReference>
<feature type="compositionally biased region" description="Polar residues" evidence="25">
    <location>
        <begin position="878"/>
        <end position="888"/>
    </location>
</feature>
<dbReference type="GO" id="GO:0016011">
    <property type="term" value="C:dystroglycan complex"/>
    <property type="evidence" value="ECO:0007669"/>
    <property type="project" value="TreeGrafter"/>
</dbReference>
<feature type="signal peptide" evidence="27">
    <location>
        <begin position="1"/>
        <end position="37"/>
    </location>
</feature>
<dbReference type="GeneID" id="119726705"/>
<dbReference type="GO" id="GO:0045211">
    <property type="term" value="C:postsynaptic membrane"/>
    <property type="evidence" value="ECO:0007669"/>
    <property type="project" value="UniProtKB-SubCell"/>
</dbReference>
<dbReference type="Gene3D" id="3.30.70.1040">
    <property type="entry name" value="Dystroglycan, domain 2"/>
    <property type="match status" value="1"/>
</dbReference>
<dbReference type="PROSITE" id="PS51699">
    <property type="entry name" value="SEA_DG"/>
    <property type="match status" value="1"/>
</dbReference>
<keyword evidence="6" id="KW-1003">Cell membrane</keyword>
<keyword evidence="11 27" id="KW-0732">Signal</keyword>
<evidence type="ECO:0000256" key="18">
    <source>
        <dbReference type="ARBA" id="ARBA00023257"/>
    </source>
</evidence>
<dbReference type="Gene3D" id="2.60.40.10">
    <property type="entry name" value="Immunoglobulins"/>
    <property type="match status" value="2"/>
</dbReference>
<evidence type="ECO:0000256" key="8">
    <source>
        <dbReference type="ARBA" id="ARBA00022525"/>
    </source>
</evidence>
<keyword evidence="14" id="KW-1015">Disulfide bond</keyword>
<feature type="region of interest" description="Disordered" evidence="25">
    <location>
        <begin position="722"/>
        <end position="744"/>
    </location>
</feature>
<evidence type="ECO:0000256" key="21">
    <source>
        <dbReference type="ARBA" id="ARBA00026224"/>
    </source>
</evidence>
<feature type="chain" id="PRO_5038275639" description="Dystroglycan 1" evidence="27">
    <location>
        <begin position="38"/>
        <end position="902"/>
    </location>
</feature>
<evidence type="ECO:0000256" key="25">
    <source>
        <dbReference type="SAM" id="MobiDB-lite"/>
    </source>
</evidence>
<dbReference type="InterPro" id="IPR013783">
    <property type="entry name" value="Ig-like_fold"/>
</dbReference>
<dbReference type="EnsemblMetazoa" id="XM_038198508.1">
    <property type="protein sequence ID" value="XP_038054436.1"/>
    <property type="gene ID" value="LOC119726705"/>
</dbReference>
<evidence type="ECO:0000256" key="4">
    <source>
        <dbReference type="ARBA" id="ARBA00004251"/>
    </source>
</evidence>
<evidence type="ECO:0000256" key="13">
    <source>
        <dbReference type="ARBA" id="ARBA00023018"/>
    </source>
</evidence>
<dbReference type="RefSeq" id="XP_038054434.1">
    <property type="nucleotide sequence ID" value="XM_038198506.1"/>
</dbReference>
<evidence type="ECO:0000256" key="19">
    <source>
        <dbReference type="ARBA" id="ARBA00023567"/>
    </source>
</evidence>
<organism evidence="29 30">
    <name type="scientific">Patiria miniata</name>
    <name type="common">Bat star</name>
    <name type="synonym">Asterina miniata</name>
    <dbReference type="NCBI Taxonomy" id="46514"/>
    <lineage>
        <taxon>Eukaryota</taxon>
        <taxon>Metazoa</taxon>
        <taxon>Echinodermata</taxon>
        <taxon>Eleutherozoa</taxon>
        <taxon>Asterozoa</taxon>
        <taxon>Asteroidea</taxon>
        <taxon>Valvatacea</taxon>
        <taxon>Valvatida</taxon>
        <taxon>Asterinidae</taxon>
        <taxon>Patiria</taxon>
    </lineage>
</organism>
<evidence type="ECO:0000256" key="5">
    <source>
        <dbReference type="ARBA" id="ARBA00004642"/>
    </source>
</evidence>
<dbReference type="EnsemblMetazoa" id="XM_038198507.1">
    <property type="protein sequence ID" value="XP_038054435.1"/>
    <property type="gene ID" value="LOC119726705"/>
</dbReference>
<dbReference type="InterPro" id="IPR006644">
    <property type="entry name" value="Cadg"/>
</dbReference>
<proteinExistence type="predicted"/>
<dbReference type="EnsemblMetazoa" id="XM_038198509.1">
    <property type="protein sequence ID" value="XP_038054437.1"/>
    <property type="gene ID" value="LOC119726705"/>
</dbReference>
<dbReference type="GO" id="GO:0005856">
    <property type="term" value="C:cytoskeleton"/>
    <property type="evidence" value="ECO:0007669"/>
    <property type="project" value="UniProtKB-SubCell"/>
</dbReference>
<evidence type="ECO:0000256" key="22">
    <source>
        <dbReference type="ARBA" id="ARBA00030092"/>
    </source>
</evidence>
<dbReference type="PRINTS" id="PR01217">
    <property type="entry name" value="PRICHEXTENSN"/>
</dbReference>
<evidence type="ECO:0000256" key="1">
    <source>
        <dbReference type="ARBA" id="ARBA00004135"/>
    </source>
</evidence>
<evidence type="ECO:0000256" key="2">
    <source>
        <dbReference type="ARBA" id="ARBA00004239"/>
    </source>
</evidence>
<dbReference type="Pfam" id="PF18424">
    <property type="entry name" value="a_DG1_N2"/>
    <property type="match status" value="1"/>
</dbReference>
<dbReference type="EnsemblMetazoa" id="XM_038198506.1">
    <property type="protein sequence ID" value="XP_038054434.1"/>
    <property type="gene ID" value="LOC119726705"/>
</dbReference>
<keyword evidence="9" id="KW-0597">Phosphoprotein</keyword>
<dbReference type="OrthoDB" id="5990676at2759"/>
<keyword evidence="7" id="KW-0963">Cytoplasm</keyword>
<feature type="compositionally biased region" description="Pro residues" evidence="25">
    <location>
        <begin position="866"/>
        <end position="877"/>
    </location>
</feature>
<evidence type="ECO:0000256" key="3">
    <source>
        <dbReference type="ARBA" id="ARBA00004245"/>
    </source>
</evidence>
<dbReference type="PANTHER" id="PTHR21559">
    <property type="entry name" value="DYSTROGLYCAN-RELATED"/>
    <property type="match status" value="1"/>
</dbReference>
<dbReference type="InterPro" id="IPR015919">
    <property type="entry name" value="Cadherin-like_sf"/>
</dbReference>
<evidence type="ECO:0000256" key="23">
    <source>
        <dbReference type="ARBA" id="ARBA00031034"/>
    </source>
</evidence>
<dbReference type="CTD" id="1605"/>
<evidence type="ECO:0000256" key="11">
    <source>
        <dbReference type="ARBA" id="ARBA00022729"/>
    </source>
</evidence>
<keyword evidence="26" id="KW-0472">Membrane</keyword>
<keyword evidence="10 26" id="KW-0812">Transmembrane</keyword>
<dbReference type="Pfam" id="PF05454">
    <property type="entry name" value="DAG1"/>
    <property type="match status" value="1"/>
</dbReference>
<dbReference type="Proteomes" id="UP000887568">
    <property type="component" value="Unplaced"/>
</dbReference>
<dbReference type="RefSeq" id="XP_038054437.1">
    <property type="nucleotide sequence ID" value="XM_038198509.1"/>
</dbReference>
<evidence type="ECO:0000259" key="28">
    <source>
        <dbReference type="PROSITE" id="PS51699"/>
    </source>
</evidence>
<protein>
    <recommendedName>
        <fullName evidence="21">Dystroglycan 1</fullName>
    </recommendedName>
    <alternativeName>
        <fullName evidence="23">Dystroglycan</fullName>
    </alternativeName>
    <alternativeName>
        <fullName evidence="22">Dystrophin-associated glycoprotein 1</fullName>
    </alternativeName>
</protein>
<feature type="compositionally biased region" description="Low complexity" evidence="25">
    <location>
        <begin position="479"/>
        <end position="493"/>
    </location>
</feature>
<dbReference type="InterPro" id="IPR030398">
    <property type="entry name" value="SEA_DG_dom"/>
</dbReference>
<dbReference type="GO" id="GO:0005576">
    <property type="term" value="C:extracellular region"/>
    <property type="evidence" value="ECO:0007669"/>
    <property type="project" value="UniProtKB-SubCell"/>
</dbReference>
<evidence type="ECO:0000256" key="12">
    <source>
        <dbReference type="ARBA" id="ARBA00022989"/>
    </source>
</evidence>
<evidence type="ECO:0000256" key="24">
    <source>
        <dbReference type="ARBA" id="ARBA00034100"/>
    </source>
</evidence>
<evidence type="ECO:0000256" key="6">
    <source>
        <dbReference type="ARBA" id="ARBA00022475"/>
    </source>
</evidence>
<keyword evidence="8" id="KW-0964">Secreted</keyword>
<evidence type="ECO:0000256" key="14">
    <source>
        <dbReference type="ARBA" id="ARBA00023157"/>
    </source>
</evidence>
<accession>A0A913ZTP0</accession>
<feature type="compositionally biased region" description="Polar residues" evidence="25">
    <location>
        <begin position="831"/>
        <end position="842"/>
    </location>
</feature>
<evidence type="ECO:0000313" key="30">
    <source>
        <dbReference type="Proteomes" id="UP000887568"/>
    </source>
</evidence>
<comment type="function">
    <text evidence="20">Transmembrane protein that plays important roles in connecting the extracellular matrix to the cytoskeleton. Acts as a cell adhesion receptor in both muscle and non-muscle tissues. Receptor for both DMD and UTRN and, through these interactions, scaffolds axin to the cytoskeleton. Also functions in cell adhesion-mediated signaling and implicated in cell polarity.</text>
</comment>
<dbReference type="Pfam" id="PF05345">
    <property type="entry name" value="He_PIG"/>
    <property type="match status" value="1"/>
</dbReference>
<evidence type="ECO:0000256" key="15">
    <source>
        <dbReference type="ARBA" id="ARBA00023180"/>
    </source>
</evidence>
<feature type="compositionally biased region" description="Low complexity" evidence="25">
    <location>
        <begin position="722"/>
        <end position="737"/>
    </location>
</feature>
<evidence type="ECO:0000256" key="16">
    <source>
        <dbReference type="ARBA" id="ARBA00023212"/>
    </source>
</evidence>
<dbReference type="GO" id="GO:0005509">
    <property type="term" value="F:calcium ion binding"/>
    <property type="evidence" value="ECO:0007669"/>
    <property type="project" value="InterPro"/>
</dbReference>
<dbReference type="RefSeq" id="XP_038054435.1">
    <property type="nucleotide sequence ID" value="XM_038198507.1"/>
</dbReference>
<evidence type="ECO:0000256" key="20">
    <source>
        <dbReference type="ARBA" id="ARBA00024991"/>
    </source>
</evidence>
<dbReference type="GO" id="GO:0021675">
    <property type="term" value="P:nerve development"/>
    <property type="evidence" value="ECO:0007669"/>
    <property type="project" value="TreeGrafter"/>
</dbReference>
<feature type="compositionally biased region" description="Pro residues" evidence="25">
    <location>
        <begin position="453"/>
        <end position="478"/>
    </location>
</feature>
<keyword evidence="15" id="KW-0325">Glycoprotein</keyword>
<dbReference type="InterPro" id="IPR008465">
    <property type="entry name" value="DAG1_C"/>
</dbReference>
<feature type="compositionally biased region" description="Pro residues" evidence="25">
    <location>
        <begin position="382"/>
        <end position="397"/>
    </location>
</feature>
<comment type="function">
    <text evidence="19">The dystroglycan complex is involved in a number of processes including laminin and basement membrane assembly, sarcolemmal stability, cell survival, peripheral nerve myelination, nodal structure, cell migration, and epithelial polarization.</text>
</comment>
<dbReference type="AlphaFoldDB" id="A0A913ZTP0"/>
<dbReference type="InterPro" id="IPR027468">
    <property type="entry name" value="Alpha-dystroglycan_domain_2"/>
</dbReference>
<dbReference type="PANTHER" id="PTHR21559:SF21">
    <property type="entry name" value="DYSTROGLYCAN 1"/>
    <property type="match status" value="1"/>
</dbReference>
<feature type="transmembrane region" description="Helical" evidence="26">
    <location>
        <begin position="753"/>
        <end position="774"/>
    </location>
</feature>
<evidence type="ECO:0000256" key="10">
    <source>
        <dbReference type="ARBA" id="ARBA00022692"/>
    </source>
</evidence>
<evidence type="ECO:0000256" key="7">
    <source>
        <dbReference type="ARBA" id="ARBA00022490"/>
    </source>
</evidence>